<evidence type="ECO:0000313" key="2">
    <source>
        <dbReference type="EMBL" id="TDS80309.1"/>
    </source>
</evidence>
<dbReference type="CDD" id="cd00093">
    <property type="entry name" value="HTH_XRE"/>
    <property type="match status" value="1"/>
</dbReference>
<dbReference type="OrthoDB" id="3518652at2"/>
<dbReference type="RefSeq" id="WP_133765039.1">
    <property type="nucleotide sequence ID" value="NZ_BAAARP010000001.1"/>
</dbReference>
<reference evidence="2 3" key="1">
    <citation type="submission" date="2019-03" db="EMBL/GenBank/DDBJ databases">
        <title>Genomic Encyclopedia of Archaeal and Bacterial Type Strains, Phase II (KMG-II): from individual species to whole genera.</title>
        <authorList>
            <person name="Goeker M."/>
        </authorList>
    </citation>
    <scope>NUCLEOTIDE SEQUENCE [LARGE SCALE GENOMIC DNA]</scope>
    <source>
        <strain evidence="2 3">DSM 24782</strain>
    </source>
</reference>
<sequence>MDEKAEVRDFLTTRRARITPEEAGLPAYGGNRRVSGLRREEVAMLAGVSVDYYANLERGNLGGASDSVLASISRALHLDGAEHEHLFDLARRAAAGGRMAPHRTAAPSVRPSILRVLDAVEDVPAWVRNAHYDVLATNRLAHALLVQVFADPARPANLARFTLLDPAAKIFWRDWERTASDTIAYLRTQAARTPHDKALSDLIGELATRGTEFSRLWAKHDVRFHRAGYKRIHHPVVGDLDLSFEAMEFPSDPGLVLTVYTPEPGSSSADALRLLATWAATQD</sequence>
<dbReference type="Gene3D" id="3.30.450.180">
    <property type="match status" value="1"/>
</dbReference>
<dbReference type="Pfam" id="PF17765">
    <property type="entry name" value="MLTR_LBD"/>
    <property type="match status" value="1"/>
</dbReference>
<dbReference type="InterPro" id="IPR001387">
    <property type="entry name" value="Cro/C1-type_HTH"/>
</dbReference>
<dbReference type="SUPFAM" id="SSF47413">
    <property type="entry name" value="lambda repressor-like DNA-binding domains"/>
    <property type="match status" value="1"/>
</dbReference>
<keyword evidence="3" id="KW-1185">Reference proteome</keyword>
<organism evidence="2 3">
    <name type="scientific">Amnibacterium kyonggiense</name>
    <dbReference type="NCBI Taxonomy" id="595671"/>
    <lineage>
        <taxon>Bacteria</taxon>
        <taxon>Bacillati</taxon>
        <taxon>Actinomycetota</taxon>
        <taxon>Actinomycetes</taxon>
        <taxon>Micrococcales</taxon>
        <taxon>Microbacteriaceae</taxon>
        <taxon>Amnibacterium</taxon>
    </lineage>
</organism>
<dbReference type="InterPro" id="IPR041413">
    <property type="entry name" value="MLTR_LBD"/>
</dbReference>
<proteinExistence type="predicted"/>
<evidence type="ECO:0000259" key="1">
    <source>
        <dbReference type="PROSITE" id="PS50943"/>
    </source>
</evidence>
<dbReference type="PANTHER" id="PTHR35010">
    <property type="entry name" value="BLL4672 PROTEIN-RELATED"/>
    <property type="match status" value="1"/>
</dbReference>
<name>A0A4R7FRN1_9MICO</name>
<dbReference type="Gene3D" id="1.10.260.40">
    <property type="entry name" value="lambda repressor-like DNA-binding domains"/>
    <property type="match status" value="1"/>
</dbReference>
<comment type="caution">
    <text evidence="2">The sequence shown here is derived from an EMBL/GenBank/DDBJ whole genome shotgun (WGS) entry which is preliminary data.</text>
</comment>
<protein>
    <submittedName>
        <fullName evidence="2">Helix-turn-helix protein</fullName>
    </submittedName>
</protein>
<dbReference type="AlphaFoldDB" id="A0A4R7FRN1"/>
<evidence type="ECO:0000313" key="3">
    <source>
        <dbReference type="Proteomes" id="UP000295344"/>
    </source>
</evidence>
<dbReference type="PANTHER" id="PTHR35010:SF2">
    <property type="entry name" value="BLL4672 PROTEIN"/>
    <property type="match status" value="1"/>
</dbReference>
<dbReference type="GO" id="GO:0003677">
    <property type="term" value="F:DNA binding"/>
    <property type="evidence" value="ECO:0007669"/>
    <property type="project" value="InterPro"/>
</dbReference>
<dbReference type="PROSITE" id="PS50943">
    <property type="entry name" value="HTH_CROC1"/>
    <property type="match status" value="1"/>
</dbReference>
<dbReference type="Pfam" id="PF13560">
    <property type="entry name" value="HTH_31"/>
    <property type="match status" value="1"/>
</dbReference>
<dbReference type="Proteomes" id="UP000295344">
    <property type="component" value="Unassembled WGS sequence"/>
</dbReference>
<feature type="domain" description="HTH cro/C1-type" evidence="1">
    <location>
        <begin position="36"/>
        <end position="83"/>
    </location>
</feature>
<dbReference type="InterPro" id="IPR010982">
    <property type="entry name" value="Lambda_DNA-bd_dom_sf"/>
</dbReference>
<gene>
    <name evidence="2" type="ORF">CLV52_0866</name>
</gene>
<accession>A0A4R7FRN1</accession>
<dbReference type="EMBL" id="SOAM01000001">
    <property type="protein sequence ID" value="TDS80309.1"/>
    <property type="molecule type" value="Genomic_DNA"/>
</dbReference>